<keyword evidence="7" id="KW-1185">Reference proteome</keyword>
<evidence type="ECO:0000256" key="5">
    <source>
        <dbReference type="ARBA" id="ARBA00023006"/>
    </source>
</evidence>
<keyword evidence="4" id="KW-0833">Ubl conjugation pathway</keyword>
<dbReference type="PANTHER" id="PTHR14957:SF1">
    <property type="entry name" value="UBIQUITIN-LIKE-CONJUGATING ENZYME ATG10"/>
    <property type="match status" value="1"/>
</dbReference>
<evidence type="ECO:0000256" key="4">
    <source>
        <dbReference type="ARBA" id="ARBA00022786"/>
    </source>
</evidence>
<evidence type="ECO:0000313" key="7">
    <source>
        <dbReference type="Proteomes" id="UP000694867"/>
    </source>
</evidence>
<evidence type="ECO:0000256" key="1">
    <source>
        <dbReference type="ARBA" id="ARBA00005696"/>
    </source>
</evidence>
<evidence type="ECO:0000256" key="3">
    <source>
        <dbReference type="ARBA" id="ARBA00022679"/>
    </source>
</evidence>
<dbReference type="KEGG" id="goe:100905904"/>
<proteinExistence type="inferred from homology"/>
<name>A0AAJ7P8X6_9ACAR</name>
<dbReference type="GO" id="GO:0000422">
    <property type="term" value="P:autophagy of mitochondrion"/>
    <property type="evidence" value="ECO:0007669"/>
    <property type="project" value="TreeGrafter"/>
</dbReference>
<dbReference type="InterPro" id="IPR007135">
    <property type="entry name" value="Atg3/Atg10"/>
</dbReference>
<protein>
    <recommendedName>
        <fullName evidence="2">Ubiquitin-like-conjugating enzyme ATG10</fullName>
    </recommendedName>
    <alternativeName>
        <fullName evidence="6">Autophagy-related protein 10</fullName>
    </alternativeName>
</protein>
<accession>A0AAJ7P8X6</accession>
<gene>
    <name evidence="8" type="primary">LOC100905904</name>
</gene>
<sequence length="211" mass="23910">MEFSGVSGMLIMSLSYEEFSSQAREFQEIAESLDDGWRLKGASDGKHYLYKTQYYTPPQVLNPCNADCSREQSVGATDSQVRESHEDGQQTFVWEYNIVYSVSYEVPALYFNVFKLGCAAPLSLDEVWDFCRLFGAPFGMNAEDLWSTVTQQEHPSTGVPNFALHPCNTQRMMQHLLNSLHFEKKNYLITWLSSVGPIVGIRMANAYCPAL</sequence>
<dbReference type="GO" id="GO:0032446">
    <property type="term" value="P:protein modification by small protein conjugation"/>
    <property type="evidence" value="ECO:0007669"/>
    <property type="project" value="TreeGrafter"/>
</dbReference>
<dbReference type="PANTHER" id="PTHR14957">
    <property type="entry name" value="UBIQUITIN-LIKE-CONJUGATING ENZYME ATG10"/>
    <property type="match status" value="1"/>
</dbReference>
<evidence type="ECO:0000256" key="6">
    <source>
        <dbReference type="ARBA" id="ARBA00029833"/>
    </source>
</evidence>
<comment type="similarity">
    <text evidence="1">Belongs to the ATG10 family.</text>
</comment>
<dbReference type="GO" id="GO:0061651">
    <property type="term" value="F:Atg12 conjugating enzyme activity"/>
    <property type="evidence" value="ECO:0007669"/>
    <property type="project" value="TreeGrafter"/>
</dbReference>
<evidence type="ECO:0000256" key="2">
    <source>
        <dbReference type="ARBA" id="ARBA00021099"/>
    </source>
</evidence>
<dbReference type="GO" id="GO:0000045">
    <property type="term" value="P:autophagosome assembly"/>
    <property type="evidence" value="ECO:0007669"/>
    <property type="project" value="TreeGrafter"/>
</dbReference>
<keyword evidence="3" id="KW-0808">Transferase</keyword>
<dbReference type="AlphaFoldDB" id="A0AAJ7P8X6"/>
<dbReference type="CTD" id="83734"/>
<dbReference type="GO" id="GO:0005829">
    <property type="term" value="C:cytosol"/>
    <property type="evidence" value="ECO:0007669"/>
    <property type="project" value="TreeGrafter"/>
</dbReference>
<dbReference type="RefSeq" id="XP_018493760.2">
    <property type="nucleotide sequence ID" value="XM_018638244.2"/>
</dbReference>
<dbReference type="Pfam" id="PF03987">
    <property type="entry name" value="Autophagy_act_C"/>
    <property type="match status" value="1"/>
</dbReference>
<keyword evidence="5" id="KW-0072">Autophagy</keyword>
<dbReference type="Gene3D" id="3.30.1460.50">
    <property type="match status" value="1"/>
</dbReference>
<reference evidence="8" key="1">
    <citation type="submission" date="2025-08" db="UniProtKB">
        <authorList>
            <consortium name="RefSeq"/>
        </authorList>
    </citation>
    <scope>IDENTIFICATION</scope>
</reference>
<organism evidence="7 8">
    <name type="scientific">Galendromus occidentalis</name>
    <name type="common">western predatory mite</name>
    <dbReference type="NCBI Taxonomy" id="34638"/>
    <lineage>
        <taxon>Eukaryota</taxon>
        <taxon>Metazoa</taxon>
        <taxon>Ecdysozoa</taxon>
        <taxon>Arthropoda</taxon>
        <taxon>Chelicerata</taxon>
        <taxon>Arachnida</taxon>
        <taxon>Acari</taxon>
        <taxon>Parasitiformes</taxon>
        <taxon>Mesostigmata</taxon>
        <taxon>Gamasina</taxon>
        <taxon>Phytoseioidea</taxon>
        <taxon>Phytoseiidae</taxon>
        <taxon>Typhlodrominae</taxon>
        <taxon>Galendromus</taxon>
    </lineage>
</organism>
<dbReference type="Proteomes" id="UP000694867">
    <property type="component" value="Unplaced"/>
</dbReference>
<dbReference type="GeneID" id="100905904"/>
<evidence type="ECO:0000313" key="8">
    <source>
        <dbReference type="RefSeq" id="XP_018493760.2"/>
    </source>
</evidence>